<accession>A0A819LHE1</accession>
<feature type="compositionally biased region" description="Basic and acidic residues" evidence="1">
    <location>
        <begin position="85"/>
        <end position="95"/>
    </location>
</feature>
<dbReference type="AlphaFoldDB" id="A0A819LHE1"/>
<gene>
    <name evidence="3" type="ORF">FNK824_LOCUS25869</name>
    <name evidence="2" type="ORF">OTI717_LOCUS27097</name>
</gene>
<dbReference type="Proteomes" id="UP000663823">
    <property type="component" value="Unassembled WGS sequence"/>
</dbReference>
<proteinExistence type="predicted"/>
<feature type="compositionally biased region" description="Basic residues" evidence="1">
    <location>
        <begin position="70"/>
        <end position="82"/>
    </location>
</feature>
<evidence type="ECO:0000256" key="1">
    <source>
        <dbReference type="SAM" id="MobiDB-lite"/>
    </source>
</evidence>
<reference evidence="2" key="1">
    <citation type="submission" date="2021-02" db="EMBL/GenBank/DDBJ databases">
        <authorList>
            <person name="Nowell W R."/>
        </authorList>
    </citation>
    <scope>NUCLEOTIDE SEQUENCE</scope>
</reference>
<comment type="caution">
    <text evidence="2">The sequence shown here is derived from an EMBL/GenBank/DDBJ whole genome shotgun (WGS) entry which is preliminary data.</text>
</comment>
<feature type="region of interest" description="Disordered" evidence="1">
    <location>
        <begin position="70"/>
        <end position="117"/>
    </location>
</feature>
<dbReference type="EMBL" id="CAJOAX010005927">
    <property type="protein sequence ID" value="CAF3964674.1"/>
    <property type="molecule type" value="Genomic_DNA"/>
</dbReference>
<evidence type="ECO:0000313" key="2">
    <source>
        <dbReference type="EMBL" id="CAF3964674.1"/>
    </source>
</evidence>
<evidence type="ECO:0000313" key="3">
    <source>
        <dbReference type="EMBL" id="CAF3999690.1"/>
    </source>
</evidence>
<feature type="compositionally biased region" description="Basic and acidic residues" evidence="1">
    <location>
        <begin position="107"/>
        <end position="117"/>
    </location>
</feature>
<feature type="compositionally biased region" description="Acidic residues" evidence="1">
    <location>
        <begin position="96"/>
        <end position="106"/>
    </location>
</feature>
<organism evidence="2 4">
    <name type="scientific">Rotaria sordida</name>
    <dbReference type="NCBI Taxonomy" id="392033"/>
    <lineage>
        <taxon>Eukaryota</taxon>
        <taxon>Metazoa</taxon>
        <taxon>Spiralia</taxon>
        <taxon>Gnathifera</taxon>
        <taxon>Rotifera</taxon>
        <taxon>Eurotatoria</taxon>
        <taxon>Bdelloidea</taxon>
        <taxon>Philodinida</taxon>
        <taxon>Philodinidae</taxon>
        <taxon>Rotaria</taxon>
    </lineage>
</organism>
<dbReference type="Proteomes" id="UP000663874">
    <property type="component" value="Unassembled WGS sequence"/>
</dbReference>
<evidence type="ECO:0000313" key="4">
    <source>
        <dbReference type="Proteomes" id="UP000663823"/>
    </source>
</evidence>
<name>A0A819LHE1_9BILA</name>
<protein>
    <submittedName>
        <fullName evidence="2">Uncharacterized protein</fullName>
    </submittedName>
</protein>
<dbReference type="EMBL" id="CAJOBE010006205">
    <property type="protein sequence ID" value="CAF3999690.1"/>
    <property type="molecule type" value="Genomic_DNA"/>
</dbReference>
<sequence length="117" mass="14019">MTLNYFNTKSNNNNNDDASNVLVTLCLLHVLAWKCLIPELFSRLNHWDSFVRDYLLLFITDDRKIRRMKSRDKNISKRKSLSIHHSNDQRSQNKIEEEEDDEDLEKDDDHVEKQENL</sequence>